<protein>
    <submittedName>
        <fullName evidence="2">677_t:CDS:1</fullName>
    </submittedName>
</protein>
<dbReference type="EMBL" id="CAJVPJ010000382">
    <property type="protein sequence ID" value="CAG8518570.1"/>
    <property type="molecule type" value="Genomic_DNA"/>
</dbReference>
<dbReference type="Proteomes" id="UP000789572">
    <property type="component" value="Unassembled WGS sequence"/>
</dbReference>
<dbReference type="OrthoDB" id="2390868at2759"/>
<name>A0A9N9F9G8_9GLOM</name>
<evidence type="ECO:0000313" key="2">
    <source>
        <dbReference type="EMBL" id="CAG8518570.1"/>
    </source>
</evidence>
<evidence type="ECO:0000313" key="3">
    <source>
        <dbReference type="Proteomes" id="UP000789572"/>
    </source>
</evidence>
<proteinExistence type="predicted"/>
<reference evidence="2" key="1">
    <citation type="submission" date="2021-06" db="EMBL/GenBank/DDBJ databases">
        <authorList>
            <person name="Kallberg Y."/>
            <person name="Tangrot J."/>
            <person name="Rosling A."/>
        </authorList>
    </citation>
    <scope>NUCLEOTIDE SEQUENCE</scope>
    <source>
        <strain evidence="2">IA702</strain>
    </source>
</reference>
<keyword evidence="3" id="KW-1185">Reference proteome</keyword>
<gene>
    <name evidence="2" type="ORF">POCULU_LOCUS3447</name>
</gene>
<feature type="compositionally biased region" description="Basic and acidic residues" evidence="1">
    <location>
        <begin position="30"/>
        <end position="48"/>
    </location>
</feature>
<organism evidence="2 3">
    <name type="scientific">Paraglomus occultum</name>
    <dbReference type="NCBI Taxonomy" id="144539"/>
    <lineage>
        <taxon>Eukaryota</taxon>
        <taxon>Fungi</taxon>
        <taxon>Fungi incertae sedis</taxon>
        <taxon>Mucoromycota</taxon>
        <taxon>Glomeromycotina</taxon>
        <taxon>Glomeromycetes</taxon>
        <taxon>Paraglomerales</taxon>
        <taxon>Paraglomeraceae</taxon>
        <taxon>Paraglomus</taxon>
    </lineage>
</organism>
<dbReference type="AlphaFoldDB" id="A0A9N9F9G8"/>
<evidence type="ECO:0000256" key="1">
    <source>
        <dbReference type="SAM" id="MobiDB-lite"/>
    </source>
</evidence>
<sequence length="198" mass="22963">MLNAPKYTINANENARPAIRPPNWKAKGRPQAEGHEQRRATLSESHDNEGSLSNIAYLTRLKHRAMKNTTPTTATTSTAADKNDTQVWVLMIYFSGYKEVNYDMRCRCFATEELAQVAMKSEARCLYRLSNIIQEADDKYFYETAKRIDFGENRDSSDYRREFGYCQIKRVKLEVELDEKDVFVSTDEGEDDDECERE</sequence>
<comment type="caution">
    <text evidence="2">The sequence shown here is derived from an EMBL/GenBank/DDBJ whole genome shotgun (WGS) entry which is preliminary data.</text>
</comment>
<accession>A0A9N9F9G8</accession>
<feature type="region of interest" description="Disordered" evidence="1">
    <location>
        <begin position="1"/>
        <end position="48"/>
    </location>
</feature>